<evidence type="ECO:0000313" key="7">
    <source>
        <dbReference type="Proteomes" id="UP000501690"/>
    </source>
</evidence>
<name>A0A4D6MLY2_VIGUN</name>
<feature type="domain" description="Exocyst complex subunit Exo70 C-terminal" evidence="5">
    <location>
        <begin position="157"/>
        <end position="495"/>
    </location>
</feature>
<sequence>MATSQPHPVIDMVWPSRGTTHGAGGPPPENIDGTKECFMSCIEALKEENASVISTISMHVDKYLKAHLLSEDNISVALPVTDFDIVINALPSGTINDLHEIVKRMVAGGFGKECSHVYSSCRREFLEESVSRLGLQKLCIEDVHKMTWQDLGDEIEEWIKASNIALKILFPSERRLCDRVFFGFASAADFSFMEVCRGYAIQLLEIADAIAIGSRKPEQLFRILDMFETLCVLIPEFEALFSDQFSVSLRNKVITIRRRQGESIRGIFMELENSIRRNRAKTAVPGGGVHPITRYVMNYLLTACRSRQSLDQVLSSSLSVQMNWIVELLESNLEAQSKIYKDPALCYLFLMNNGKYIVEKVKDSELGTLLGDYWIRKRAAKVQQFHVHYQRSSWSWVIGILKLDSAVSLHPNDLAYSLIDKLKSFNTMFDDICKEQSSWFIFDEQLREEIRVSLEKILLPAYENFIVSFFENVREIGEHDAHIKYGTADIQVKLNKLFPESSVYRKLLEGIVNLSDTEYS</sequence>
<dbReference type="PANTHER" id="PTHR12542:SF96">
    <property type="entry name" value="EXOCYST COMPLEX COMPONENT EXO70B1"/>
    <property type="match status" value="1"/>
</dbReference>
<dbReference type="InterPro" id="IPR004140">
    <property type="entry name" value="Exo70"/>
</dbReference>
<dbReference type="GO" id="GO:0006887">
    <property type="term" value="P:exocytosis"/>
    <property type="evidence" value="ECO:0007669"/>
    <property type="project" value="UniProtKB-KW"/>
</dbReference>
<protein>
    <recommendedName>
        <fullName evidence="3">Exocyst subunit Exo70 family protein</fullName>
    </recommendedName>
</protein>
<dbReference type="Proteomes" id="UP000501690">
    <property type="component" value="Linkage Group LG7"/>
</dbReference>
<dbReference type="Pfam" id="PF03081">
    <property type="entry name" value="Exo70_C"/>
    <property type="match status" value="1"/>
</dbReference>
<dbReference type="GO" id="GO:0015031">
    <property type="term" value="P:protein transport"/>
    <property type="evidence" value="ECO:0007669"/>
    <property type="project" value="UniProtKB-KW"/>
</dbReference>
<comment type="similarity">
    <text evidence="1 3">Belongs to the EXO70 family.</text>
</comment>
<evidence type="ECO:0000256" key="3">
    <source>
        <dbReference type="RuleBase" id="RU365026"/>
    </source>
</evidence>
<dbReference type="GO" id="GO:0005546">
    <property type="term" value="F:phosphatidylinositol-4,5-bisphosphate binding"/>
    <property type="evidence" value="ECO:0007669"/>
    <property type="project" value="InterPro"/>
</dbReference>
<proteinExistence type="inferred from homology"/>
<evidence type="ECO:0000256" key="1">
    <source>
        <dbReference type="ARBA" id="ARBA00006756"/>
    </source>
</evidence>
<accession>A0A4D6MLY2</accession>
<keyword evidence="2 3" id="KW-0813">Transport</keyword>
<dbReference type="SUPFAM" id="SSF74788">
    <property type="entry name" value="Cullin repeat-like"/>
    <property type="match status" value="1"/>
</dbReference>
<feature type="region of interest" description="Disordered" evidence="4">
    <location>
        <begin position="1"/>
        <end position="30"/>
    </location>
</feature>
<reference evidence="6 7" key="1">
    <citation type="submission" date="2019-04" db="EMBL/GenBank/DDBJ databases">
        <title>An improved genome assembly and genetic linkage map for asparagus bean, Vigna unguiculata ssp. sesquipedialis.</title>
        <authorList>
            <person name="Xia Q."/>
            <person name="Zhang R."/>
            <person name="Dong Y."/>
        </authorList>
    </citation>
    <scope>NUCLEOTIDE SEQUENCE [LARGE SCALE GENOMIC DNA]</scope>
    <source>
        <tissue evidence="6">Leaf</tissue>
    </source>
</reference>
<keyword evidence="3" id="KW-0268">Exocytosis</keyword>
<evidence type="ECO:0000259" key="5">
    <source>
        <dbReference type="Pfam" id="PF03081"/>
    </source>
</evidence>
<comment type="function">
    <text evidence="3">Component of the exocyst complex.</text>
</comment>
<dbReference type="Gene3D" id="1.20.1280.170">
    <property type="entry name" value="Exocyst complex component Exo70"/>
    <property type="match status" value="1"/>
</dbReference>
<dbReference type="AlphaFoldDB" id="A0A4D6MLY2"/>
<dbReference type="InterPro" id="IPR046364">
    <property type="entry name" value="Exo70_C"/>
</dbReference>
<dbReference type="GO" id="GO:0000145">
    <property type="term" value="C:exocyst"/>
    <property type="evidence" value="ECO:0007669"/>
    <property type="project" value="InterPro"/>
</dbReference>
<dbReference type="PANTHER" id="PTHR12542">
    <property type="entry name" value="EXOCYST COMPLEX PROTEIN EXO70"/>
    <property type="match status" value="1"/>
</dbReference>
<evidence type="ECO:0000313" key="6">
    <source>
        <dbReference type="EMBL" id="QCE01007.1"/>
    </source>
</evidence>
<keyword evidence="7" id="KW-1185">Reference proteome</keyword>
<keyword evidence="3" id="KW-0653">Protein transport</keyword>
<dbReference type="InterPro" id="IPR016159">
    <property type="entry name" value="Cullin_repeat-like_dom_sf"/>
</dbReference>
<gene>
    <name evidence="6" type="ORF">DEO72_LG7g2298</name>
</gene>
<evidence type="ECO:0000256" key="2">
    <source>
        <dbReference type="ARBA" id="ARBA00022448"/>
    </source>
</evidence>
<evidence type="ECO:0000256" key="4">
    <source>
        <dbReference type="SAM" id="MobiDB-lite"/>
    </source>
</evidence>
<organism evidence="6 7">
    <name type="scientific">Vigna unguiculata</name>
    <name type="common">Cowpea</name>
    <dbReference type="NCBI Taxonomy" id="3917"/>
    <lineage>
        <taxon>Eukaryota</taxon>
        <taxon>Viridiplantae</taxon>
        <taxon>Streptophyta</taxon>
        <taxon>Embryophyta</taxon>
        <taxon>Tracheophyta</taxon>
        <taxon>Spermatophyta</taxon>
        <taxon>Magnoliopsida</taxon>
        <taxon>eudicotyledons</taxon>
        <taxon>Gunneridae</taxon>
        <taxon>Pentapetalae</taxon>
        <taxon>rosids</taxon>
        <taxon>fabids</taxon>
        <taxon>Fabales</taxon>
        <taxon>Fabaceae</taxon>
        <taxon>Papilionoideae</taxon>
        <taxon>50 kb inversion clade</taxon>
        <taxon>NPAAA clade</taxon>
        <taxon>indigoferoid/millettioid clade</taxon>
        <taxon>Phaseoleae</taxon>
        <taxon>Vigna</taxon>
    </lineage>
</organism>
<dbReference type="EMBL" id="CP039351">
    <property type="protein sequence ID" value="QCE01007.1"/>
    <property type="molecule type" value="Genomic_DNA"/>
</dbReference>